<dbReference type="InterPro" id="IPR006059">
    <property type="entry name" value="SBP"/>
</dbReference>
<comment type="subcellular location">
    <subcellularLocation>
        <location evidence="1">Cell envelope</location>
    </subcellularLocation>
</comment>
<dbReference type="AlphaFoldDB" id="A0A511N641"/>
<protein>
    <submittedName>
        <fullName evidence="6">ABC transporter substrate-binding protein</fullName>
    </submittedName>
</protein>
<keyword evidence="3" id="KW-0813">Transport</keyword>
<accession>A0A511N641</accession>
<evidence type="ECO:0000256" key="3">
    <source>
        <dbReference type="ARBA" id="ARBA00022448"/>
    </source>
</evidence>
<dbReference type="Pfam" id="PF13416">
    <property type="entry name" value="SBP_bac_8"/>
    <property type="match status" value="1"/>
</dbReference>
<dbReference type="Proteomes" id="UP000321306">
    <property type="component" value="Unassembled WGS sequence"/>
</dbReference>
<proteinExistence type="inferred from homology"/>
<dbReference type="CDD" id="cd14748">
    <property type="entry name" value="PBP2_UgpB"/>
    <property type="match status" value="1"/>
</dbReference>
<feature type="signal peptide" evidence="5">
    <location>
        <begin position="1"/>
        <end position="18"/>
    </location>
</feature>
<sequence length="429" mass="47202">MRRFAVVLTCGLMATAAAQQVQVEFWHTYGDAKRGGWIQQKVEEFNKSRPNIKVVAQAKGNYEGVFQASILAARQGKPPALVQLSEAGSQLAIDSGIFQPISSIGKVNYSDYIKPVINYYTVQGKIYSLPFNSSSPVLYINKTLAEKAGIKLNSLPDTFGKISAACKKIKASGIEAKCITFQVDSWLMEQWVAEQGEVFVNNDNGRKGRATESNLTSEALKKAVRWMKSLNDDGMYTYTGKFEDAEGSQAIFVNQKAVFLIASTSRIGNITSDAKKNGFNVAVGQYPIPDGTTRNGVVISGGSLWVTQEIPDEVAEAAREFALFLTSSSNMVDWHKLTGYYPVRNSSVQLLKKEGWLEKGAAQAVAFNQLLRTKVNSATAGALFGSFYEVRKEVEQTLQRVLQGADIDKSLSDLKQKSDRIIKDYNANF</sequence>
<comment type="similarity">
    <text evidence="2">Belongs to the bacterial solute-binding protein 1 family.</text>
</comment>
<keyword evidence="4 5" id="KW-0732">Signal</keyword>
<comment type="caution">
    <text evidence="6">The sequence shown here is derived from an EMBL/GenBank/DDBJ whole genome shotgun (WGS) entry which is preliminary data.</text>
</comment>
<evidence type="ECO:0000256" key="2">
    <source>
        <dbReference type="ARBA" id="ARBA00008520"/>
    </source>
</evidence>
<dbReference type="InterPro" id="IPR050490">
    <property type="entry name" value="Bact_solute-bd_prot1"/>
</dbReference>
<reference evidence="6 7" key="1">
    <citation type="submission" date="2019-07" db="EMBL/GenBank/DDBJ databases">
        <title>Whole genome shotgun sequence of Deinococcus cellulosilyticus NBRC 106333.</title>
        <authorList>
            <person name="Hosoyama A."/>
            <person name="Uohara A."/>
            <person name="Ohji S."/>
            <person name="Ichikawa N."/>
        </authorList>
    </citation>
    <scope>NUCLEOTIDE SEQUENCE [LARGE SCALE GENOMIC DNA]</scope>
    <source>
        <strain evidence="6 7">NBRC 106333</strain>
    </source>
</reference>
<evidence type="ECO:0000256" key="5">
    <source>
        <dbReference type="SAM" id="SignalP"/>
    </source>
</evidence>
<evidence type="ECO:0000313" key="6">
    <source>
        <dbReference type="EMBL" id="GEM48330.1"/>
    </source>
</evidence>
<dbReference type="GO" id="GO:0030313">
    <property type="term" value="C:cell envelope"/>
    <property type="evidence" value="ECO:0007669"/>
    <property type="project" value="UniProtKB-SubCell"/>
</dbReference>
<name>A0A511N641_DEIC1</name>
<dbReference type="PANTHER" id="PTHR43649">
    <property type="entry name" value="ARABINOSE-BINDING PROTEIN-RELATED"/>
    <property type="match status" value="1"/>
</dbReference>
<dbReference type="RefSeq" id="WP_146887331.1">
    <property type="nucleotide sequence ID" value="NZ_BJXB01000020.1"/>
</dbReference>
<dbReference type="PANTHER" id="PTHR43649:SF31">
    <property type="entry name" value="SN-GLYCEROL-3-PHOSPHATE-BINDING PERIPLASMIC PROTEIN UGPB"/>
    <property type="match status" value="1"/>
</dbReference>
<evidence type="ECO:0000313" key="7">
    <source>
        <dbReference type="Proteomes" id="UP000321306"/>
    </source>
</evidence>
<feature type="chain" id="PRO_5022022729" evidence="5">
    <location>
        <begin position="19"/>
        <end position="429"/>
    </location>
</feature>
<keyword evidence="7" id="KW-1185">Reference proteome</keyword>
<evidence type="ECO:0000256" key="1">
    <source>
        <dbReference type="ARBA" id="ARBA00004196"/>
    </source>
</evidence>
<gene>
    <name evidence="6" type="ORF">DC3_39650</name>
</gene>
<dbReference type="EMBL" id="BJXB01000020">
    <property type="protein sequence ID" value="GEM48330.1"/>
    <property type="molecule type" value="Genomic_DNA"/>
</dbReference>
<dbReference type="SUPFAM" id="SSF53850">
    <property type="entry name" value="Periplasmic binding protein-like II"/>
    <property type="match status" value="1"/>
</dbReference>
<organism evidence="6 7">
    <name type="scientific">Deinococcus cellulosilyticus (strain DSM 18568 / NBRC 106333 / KACC 11606 / 5516J-15)</name>
    <dbReference type="NCBI Taxonomy" id="1223518"/>
    <lineage>
        <taxon>Bacteria</taxon>
        <taxon>Thermotogati</taxon>
        <taxon>Deinococcota</taxon>
        <taxon>Deinococci</taxon>
        <taxon>Deinococcales</taxon>
        <taxon>Deinococcaceae</taxon>
        <taxon>Deinococcus</taxon>
    </lineage>
</organism>
<dbReference type="OrthoDB" id="383712at2"/>
<dbReference type="Gene3D" id="3.40.190.10">
    <property type="entry name" value="Periplasmic binding protein-like II"/>
    <property type="match status" value="2"/>
</dbReference>
<evidence type="ECO:0000256" key="4">
    <source>
        <dbReference type="ARBA" id="ARBA00022729"/>
    </source>
</evidence>